<dbReference type="FunFam" id="1.20.1250.20:FF:000316">
    <property type="entry name" value="Solute carrier family 15, member 5"/>
    <property type="match status" value="1"/>
</dbReference>
<evidence type="ECO:0000256" key="2">
    <source>
        <dbReference type="ARBA" id="ARBA00005982"/>
    </source>
</evidence>
<comment type="function">
    <text evidence="10">Proton oligopeptide cotransporter.</text>
</comment>
<evidence type="ECO:0000256" key="11">
    <source>
        <dbReference type="ARBA" id="ARBA00070839"/>
    </source>
</evidence>
<comment type="subcellular location">
    <subcellularLocation>
        <location evidence="1">Membrane</location>
        <topology evidence="1">Multi-pass membrane protein</topology>
    </subcellularLocation>
</comment>
<evidence type="ECO:0000256" key="8">
    <source>
        <dbReference type="ARBA" id="ARBA00022989"/>
    </source>
</evidence>
<sequence>MPVKNFKKCQEKLLLNHQKERKKKRDGSDFPVSQTKKKLQARICLLLVELCERFTFFAIVCNMIIFCTVKLGYHNYQAVIVNLTFIGTSMLTPVFMGWLADTCLERTRLVYICSFLHFIGTALLPVVAFPSEDFFVDSHYIIHSLPKKEQNVLFYLGLMATCLGTGGIRTIVCSLSSYGLQEYGPKKLMSFFTWCYWLKNLNAVIVFLGICYIQQSMSRNFVFLIPCMSLLMTLITIHMVHSELIYQPEKGSSLQTIWGVFLNALKMGCLKYNHLGPNVTNWLDRAKENNGGWYSELQVENTKSFFRLFPLFVLQLLYRVCIMQIPSGYYLQTMNSNLNLNGFLLPIAAMNVISIIPLLILAPFLECISTSLFPLKRGGPPLSICIIAGNFSAALSVMGAGFSEIHRKNFPLVEQILSGKILPVSSMSCLQLVPQYILLGVAEALVNPACSIISYRFIPSRVRGISMNFLALFNGFACFVGALMVKVVYTTSEGNWFPNALNKGNLENSFFFLASLMLLNILGFWSISHRYCNLNQFHNQRTRGHHVEETLLQNDQYLKYYDSIMEFSSTIDHYETTL</sequence>
<keyword evidence="9 12" id="KW-0472">Membrane</keyword>
<name>A0A7N4PUP9_SARHA</name>
<dbReference type="SUPFAM" id="SSF103473">
    <property type="entry name" value="MFS general substrate transporter"/>
    <property type="match status" value="1"/>
</dbReference>
<keyword evidence="8 12" id="KW-1133">Transmembrane helix</keyword>
<evidence type="ECO:0000256" key="9">
    <source>
        <dbReference type="ARBA" id="ARBA00023136"/>
    </source>
</evidence>
<evidence type="ECO:0000256" key="7">
    <source>
        <dbReference type="ARBA" id="ARBA00022927"/>
    </source>
</evidence>
<dbReference type="Proteomes" id="UP000007648">
    <property type="component" value="Unassembled WGS sequence"/>
</dbReference>
<reference evidence="13" key="2">
    <citation type="submission" date="2025-08" db="UniProtKB">
        <authorList>
            <consortium name="Ensembl"/>
        </authorList>
    </citation>
    <scope>IDENTIFICATION</scope>
</reference>
<dbReference type="KEGG" id="shr:100927361"/>
<dbReference type="CDD" id="cd17349">
    <property type="entry name" value="MFS_SLC15A5"/>
    <property type="match status" value="1"/>
</dbReference>
<dbReference type="GO" id="GO:0015833">
    <property type="term" value="P:peptide transport"/>
    <property type="evidence" value="ECO:0007669"/>
    <property type="project" value="UniProtKB-KW"/>
</dbReference>
<dbReference type="RefSeq" id="XP_003771236.1">
    <property type="nucleotide sequence ID" value="XM_003771188.1"/>
</dbReference>
<dbReference type="GO" id="GO:0015031">
    <property type="term" value="P:protein transport"/>
    <property type="evidence" value="ECO:0007669"/>
    <property type="project" value="UniProtKB-KW"/>
</dbReference>
<evidence type="ECO:0000256" key="4">
    <source>
        <dbReference type="ARBA" id="ARBA00022692"/>
    </source>
</evidence>
<accession>A0A7N4PUP9</accession>
<feature type="transmembrane region" description="Helical" evidence="12">
    <location>
        <begin position="509"/>
        <end position="527"/>
    </location>
</feature>
<evidence type="ECO:0000256" key="1">
    <source>
        <dbReference type="ARBA" id="ARBA00004141"/>
    </source>
</evidence>
<keyword evidence="6" id="KW-0571">Peptide transport</keyword>
<keyword evidence="14" id="KW-1185">Reference proteome</keyword>
<feature type="transmembrane region" description="Helical" evidence="12">
    <location>
        <begin position="343"/>
        <end position="362"/>
    </location>
</feature>
<dbReference type="GO" id="GO:0016020">
    <property type="term" value="C:membrane"/>
    <property type="evidence" value="ECO:0007669"/>
    <property type="project" value="UniProtKB-SubCell"/>
</dbReference>
<feature type="transmembrane region" description="Helical" evidence="12">
    <location>
        <begin position="469"/>
        <end position="489"/>
    </location>
</feature>
<keyword evidence="3" id="KW-0813">Transport</keyword>
<gene>
    <name evidence="13" type="primary">SLC15A5</name>
</gene>
<evidence type="ECO:0000313" key="13">
    <source>
        <dbReference type="Ensembl" id="ENSSHAP00000043869.1"/>
    </source>
</evidence>
<dbReference type="GO" id="GO:0015293">
    <property type="term" value="F:symporter activity"/>
    <property type="evidence" value="ECO:0007669"/>
    <property type="project" value="UniProtKB-KW"/>
</dbReference>
<feature type="transmembrane region" description="Helical" evidence="12">
    <location>
        <begin position="43"/>
        <end position="66"/>
    </location>
</feature>
<reference evidence="13" key="3">
    <citation type="submission" date="2025-09" db="UniProtKB">
        <authorList>
            <consortium name="Ensembl"/>
        </authorList>
    </citation>
    <scope>IDENTIFICATION</scope>
</reference>
<keyword evidence="5" id="KW-0769">Symport</keyword>
<dbReference type="OrthoDB" id="8904098at2759"/>
<evidence type="ECO:0000256" key="10">
    <source>
        <dbReference type="ARBA" id="ARBA00058436"/>
    </source>
</evidence>
<dbReference type="GeneID" id="100927361"/>
<feature type="transmembrane region" description="Helical" evidence="12">
    <location>
        <begin position="221"/>
        <end position="240"/>
    </location>
</feature>
<proteinExistence type="inferred from homology"/>
<organism evidence="13 14">
    <name type="scientific">Sarcophilus harrisii</name>
    <name type="common">Tasmanian devil</name>
    <name type="synonym">Sarcophilus laniarius</name>
    <dbReference type="NCBI Taxonomy" id="9305"/>
    <lineage>
        <taxon>Eukaryota</taxon>
        <taxon>Metazoa</taxon>
        <taxon>Chordata</taxon>
        <taxon>Craniata</taxon>
        <taxon>Vertebrata</taxon>
        <taxon>Euteleostomi</taxon>
        <taxon>Mammalia</taxon>
        <taxon>Metatheria</taxon>
        <taxon>Dasyuromorphia</taxon>
        <taxon>Dasyuridae</taxon>
        <taxon>Sarcophilus</taxon>
    </lineage>
</organism>
<keyword evidence="7" id="KW-0653">Protein transport</keyword>
<feature type="transmembrane region" description="Helical" evidence="12">
    <location>
        <begin position="308"/>
        <end position="331"/>
    </location>
</feature>
<evidence type="ECO:0000256" key="5">
    <source>
        <dbReference type="ARBA" id="ARBA00022847"/>
    </source>
</evidence>
<evidence type="ECO:0000256" key="3">
    <source>
        <dbReference type="ARBA" id="ARBA00022448"/>
    </source>
</evidence>
<dbReference type="PANTHER" id="PTHR11654">
    <property type="entry name" value="OLIGOPEPTIDE TRANSPORTER-RELATED"/>
    <property type="match status" value="1"/>
</dbReference>
<evidence type="ECO:0000256" key="6">
    <source>
        <dbReference type="ARBA" id="ARBA00022856"/>
    </source>
</evidence>
<keyword evidence="4 12" id="KW-0812">Transmembrane</keyword>
<feature type="transmembrane region" description="Helical" evidence="12">
    <location>
        <begin position="382"/>
        <end position="402"/>
    </location>
</feature>
<feature type="transmembrane region" description="Helical" evidence="12">
    <location>
        <begin position="78"/>
        <end position="100"/>
    </location>
</feature>
<feature type="transmembrane region" description="Helical" evidence="12">
    <location>
        <begin position="196"/>
        <end position="215"/>
    </location>
</feature>
<comment type="similarity">
    <text evidence="2">Belongs to the major facilitator superfamily. Proton-dependent oligopeptide transporter (POT/PTR) (TC 2.A.17) family.</text>
</comment>
<dbReference type="InterPro" id="IPR036259">
    <property type="entry name" value="MFS_trans_sf"/>
</dbReference>
<dbReference type="FunCoup" id="A0A7N4PUP9">
    <property type="interactions" value="3"/>
</dbReference>
<dbReference type="Ensembl" id="ENSSHAT00000050483.1">
    <property type="protein sequence ID" value="ENSSHAP00000043869.1"/>
    <property type="gene ID" value="ENSSHAG00000023931.1"/>
</dbReference>
<dbReference type="Pfam" id="PF00854">
    <property type="entry name" value="PTR2"/>
    <property type="match status" value="1"/>
</dbReference>
<feature type="transmembrane region" description="Helical" evidence="12">
    <location>
        <begin position="109"/>
        <end position="129"/>
    </location>
</feature>
<evidence type="ECO:0000313" key="14">
    <source>
        <dbReference type="Proteomes" id="UP000007648"/>
    </source>
</evidence>
<evidence type="ECO:0000256" key="12">
    <source>
        <dbReference type="SAM" id="Phobius"/>
    </source>
</evidence>
<dbReference type="Gene3D" id="1.20.1250.20">
    <property type="entry name" value="MFS general substrate transporter like domains"/>
    <property type="match status" value="1"/>
</dbReference>
<protein>
    <recommendedName>
        <fullName evidence="11">Solute carrier family 15 member 5</fullName>
    </recommendedName>
</protein>
<dbReference type="GeneTree" id="ENSGT00940000158916"/>
<reference evidence="13 14" key="1">
    <citation type="journal article" date="2011" name="Proc. Natl. Acad. Sci. U.S.A.">
        <title>Genetic diversity and population structure of the endangered marsupial Sarcophilus harrisii (Tasmanian devil).</title>
        <authorList>
            <person name="Miller W."/>
            <person name="Hayes V.M."/>
            <person name="Ratan A."/>
            <person name="Petersen D.C."/>
            <person name="Wittekindt N.E."/>
            <person name="Miller J."/>
            <person name="Walenz B."/>
            <person name="Knight J."/>
            <person name="Qi J."/>
            <person name="Zhao F."/>
            <person name="Wang Q."/>
            <person name="Bedoya-Reina O.C."/>
            <person name="Katiyar N."/>
            <person name="Tomsho L.P."/>
            <person name="Kasson L.M."/>
            <person name="Hardie R.A."/>
            <person name="Woodbridge P."/>
            <person name="Tindall E.A."/>
            <person name="Bertelsen M.F."/>
            <person name="Dixon D."/>
            <person name="Pyecroft S."/>
            <person name="Helgen K.M."/>
            <person name="Lesk A.M."/>
            <person name="Pringle T.H."/>
            <person name="Patterson N."/>
            <person name="Zhang Y."/>
            <person name="Kreiss A."/>
            <person name="Woods G.M."/>
            <person name="Jones M.E."/>
            <person name="Schuster S.C."/>
        </authorList>
    </citation>
    <scope>NUCLEOTIDE SEQUENCE [LARGE SCALE GENOMIC DNA]</scope>
</reference>
<dbReference type="CTD" id="729025"/>
<dbReference type="InParanoid" id="A0A7N4PUP9"/>
<dbReference type="AlphaFoldDB" id="A0A7N4PUP9"/>
<dbReference type="InterPro" id="IPR000109">
    <property type="entry name" value="POT_fam"/>
</dbReference>